<proteinExistence type="predicted"/>
<protein>
    <submittedName>
        <fullName evidence="1">Type I restriction-modification system methyltransferase subunit</fullName>
    </submittedName>
</protein>
<keyword evidence="1" id="KW-0489">Methyltransferase</keyword>
<gene>
    <name evidence="1" type="ORF">NCTC12282_03071</name>
</gene>
<organism evidence="1 2">
    <name type="scientific">Budvicia aquatica</name>
    <dbReference type="NCBI Taxonomy" id="82979"/>
    <lineage>
        <taxon>Bacteria</taxon>
        <taxon>Pseudomonadati</taxon>
        <taxon>Pseudomonadota</taxon>
        <taxon>Gammaproteobacteria</taxon>
        <taxon>Enterobacterales</taxon>
        <taxon>Budviciaceae</taxon>
        <taxon>Budvicia</taxon>
    </lineage>
</organism>
<dbReference type="EMBL" id="CAADJA010000002">
    <property type="protein sequence ID" value="VFS48190.1"/>
    <property type="molecule type" value="Genomic_DNA"/>
</dbReference>
<reference evidence="1 2" key="1">
    <citation type="submission" date="2019-03" db="EMBL/GenBank/DDBJ databases">
        <authorList>
            <consortium name="Pathogen Informatics"/>
        </authorList>
    </citation>
    <scope>NUCLEOTIDE SEQUENCE [LARGE SCALE GENOMIC DNA]</scope>
    <source>
        <strain evidence="1 2">NCTC12282</strain>
    </source>
</reference>
<dbReference type="AlphaFoldDB" id="A0A484ZI65"/>
<evidence type="ECO:0000313" key="1">
    <source>
        <dbReference type="EMBL" id="VFS48190.1"/>
    </source>
</evidence>
<keyword evidence="1" id="KW-0808">Transferase</keyword>
<dbReference type="Proteomes" id="UP000373449">
    <property type="component" value="Unassembled WGS sequence"/>
</dbReference>
<sequence length="123" mass="13976">MKKVLKEAAQPLYGAFEYKGKVVEFDQDGDLRDNENVPLNPAIATSDLIENYFKAEVLPHVADAWINADKRDAKDNEVGIVGYEIPFNRHFYVYQPPRPLEEIDADLDAVSAEIMKLLQEVHS</sequence>
<dbReference type="GO" id="GO:0032259">
    <property type="term" value="P:methylation"/>
    <property type="evidence" value="ECO:0007669"/>
    <property type="project" value="UniProtKB-KW"/>
</dbReference>
<accession>A0A484ZI65</accession>
<dbReference type="GO" id="GO:0008168">
    <property type="term" value="F:methyltransferase activity"/>
    <property type="evidence" value="ECO:0007669"/>
    <property type="project" value="UniProtKB-KW"/>
</dbReference>
<evidence type="ECO:0000313" key="2">
    <source>
        <dbReference type="Proteomes" id="UP000373449"/>
    </source>
</evidence>
<name>A0A484ZI65_9GAMM</name>